<dbReference type="EMBL" id="BOVJ01000062">
    <property type="protein sequence ID" value="GIQ63440.1"/>
    <property type="molecule type" value="Genomic_DNA"/>
</dbReference>
<protein>
    <recommendedName>
        <fullName evidence="3">tRNA/rRNA methyltransferase SpoU type domain-containing protein</fullName>
    </recommendedName>
</protein>
<dbReference type="InterPro" id="IPR051259">
    <property type="entry name" value="rRNA_Methyltransferase"/>
</dbReference>
<proteinExistence type="predicted"/>
<accession>A0ABQ4N5L2</accession>
<sequence length="184" mass="19504">MAKCTGTDTPPPVFAVVGKPEPDLSAPFRPGCLAVVLDGVRDPGNVGTIIRTADAVGADAVLLGKGCADPYNPKTVRSTMGSLFHVPVVTGDLRSLLPEAKRKGIRLVGTSLQATASCYELDWKPATWLLMGSEADGLSADSIALMDEAVRIPMRGKAESLNVAMASTVLLYEAMRQRMFSKQQ</sequence>
<reference evidence="4 5" key="1">
    <citation type="submission" date="2021-04" db="EMBL/GenBank/DDBJ databases">
        <title>Draft genome sequence of Paenibacillus cisolokensis, LC2-13A.</title>
        <authorList>
            <person name="Uke A."/>
            <person name="Chhe C."/>
            <person name="Baramee S."/>
            <person name="Kosugi A."/>
        </authorList>
    </citation>
    <scope>NUCLEOTIDE SEQUENCE [LARGE SCALE GENOMIC DNA]</scope>
    <source>
        <strain evidence="4 5">LC2-13A</strain>
    </source>
</reference>
<dbReference type="InterPro" id="IPR001537">
    <property type="entry name" value="SpoU_MeTrfase"/>
</dbReference>
<dbReference type="CDD" id="cd18095">
    <property type="entry name" value="SpoU-like_rRNA-MTase"/>
    <property type="match status" value="1"/>
</dbReference>
<evidence type="ECO:0000256" key="1">
    <source>
        <dbReference type="ARBA" id="ARBA00022603"/>
    </source>
</evidence>
<keyword evidence="5" id="KW-1185">Reference proteome</keyword>
<dbReference type="SUPFAM" id="SSF75217">
    <property type="entry name" value="alpha/beta knot"/>
    <property type="match status" value="1"/>
</dbReference>
<gene>
    <name evidence="4" type="ORF">PACILC2_20080</name>
</gene>
<feature type="domain" description="tRNA/rRNA methyltransferase SpoU type" evidence="3">
    <location>
        <begin position="33"/>
        <end position="172"/>
    </location>
</feature>
<dbReference type="PANTHER" id="PTHR43191">
    <property type="entry name" value="RRNA METHYLTRANSFERASE 3"/>
    <property type="match status" value="1"/>
</dbReference>
<evidence type="ECO:0000259" key="3">
    <source>
        <dbReference type="Pfam" id="PF00588"/>
    </source>
</evidence>
<evidence type="ECO:0000313" key="4">
    <source>
        <dbReference type="EMBL" id="GIQ63440.1"/>
    </source>
</evidence>
<keyword evidence="2" id="KW-0808">Transferase</keyword>
<evidence type="ECO:0000256" key="2">
    <source>
        <dbReference type="ARBA" id="ARBA00022679"/>
    </source>
</evidence>
<dbReference type="InterPro" id="IPR029026">
    <property type="entry name" value="tRNA_m1G_MTases_N"/>
</dbReference>
<keyword evidence="1" id="KW-0489">Methyltransferase</keyword>
<comment type="caution">
    <text evidence="4">The sequence shown here is derived from an EMBL/GenBank/DDBJ whole genome shotgun (WGS) entry which is preliminary data.</text>
</comment>
<organism evidence="4 5">
    <name type="scientific">Paenibacillus cisolokensis</name>
    <dbReference type="NCBI Taxonomy" id="1658519"/>
    <lineage>
        <taxon>Bacteria</taxon>
        <taxon>Bacillati</taxon>
        <taxon>Bacillota</taxon>
        <taxon>Bacilli</taxon>
        <taxon>Bacillales</taxon>
        <taxon>Paenibacillaceae</taxon>
        <taxon>Paenibacillus</taxon>
    </lineage>
</organism>
<name>A0ABQ4N5L2_9BACL</name>
<dbReference type="PANTHER" id="PTHR43191:SF2">
    <property type="entry name" value="RRNA METHYLTRANSFERASE 3, MITOCHONDRIAL"/>
    <property type="match status" value="1"/>
</dbReference>
<dbReference type="Pfam" id="PF00588">
    <property type="entry name" value="SpoU_methylase"/>
    <property type="match status" value="1"/>
</dbReference>
<dbReference type="Gene3D" id="3.40.1280.10">
    <property type="match status" value="1"/>
</dbReference>
<evidence type="ECO:0000313" key="5">
    <source>
        <dbReference type="Proteomes" id="UP000680304"/>
    </source>
</evidence>
<dbReference type="InterPro" id="IPR029028">
    <property type="entry name" value="Alpha/beta_knot_MTases"/>
</dbReference>
<dbReference type="Proteomes" id="UP000680304">
    <property type="component" value="Unassembled WGS sequence"/>
</dbReference>